<dbReference type="EMBL" id="CATOUU010000069">
    <property type="protein sequence ID" value="CAI9915275.1"/>
    <property type="molecule type" value="Genomic_DNA"/>
</dbReference>
<evidence type="ECO:0000313" key="2">
    <source>
        <dbReference type="EMBL" id="CAI9915275.1"/>
    </source>
</evidence>
<dbReference type="EMBL" id="CAXDID020000362">
    <property type="protein sequence ID" value="CAL6082240.1"/>
    <property type="molecule type" value="Genomic_DNA"/>
</dbReference>
<protein>
    <submittedName>
        <fullName evidence="3">Hypothetical_protein</fullName>
    </submittedName>
</protein>
<comment type="caution">
    <text evidence="2">The sequence shown here is derived from an EMBL/GenBank/DDBJ whole genome shotgun (WGS) entry which is preliminary data.</text>
</comment>
<sequence>MEKLTQNKIICVELQYFYHDKERLKFQLFQSFCFELKFTFYFQEVYYLPVLFSIQVVLAYCIECKNNVQRRYEETFEYFKFSQICKVEYTDLLPISDKY</sequence>
<proteinExistence type="predicted"/>
<evidence type="ECO:0000313" key="3">
    <source>
        <dbReference type="EMBL" id="CAL6082240.1"/>
    </source>
</evidence>
<keyword evidence="1" id="KW-0812">Transmembrane</keyword>
<accession>A0AA86N9H4</accession>
<feature type="transmembrane region" description="Helical" evidence="1">
    <location>
        <begin position="45"/>
        <end position="62"/>
    </location>
</feature>
<keyword evidence="4" id="KW-1185">Reference proteome</keyword>
<keyword evidence="1" id="KW-1133">Transmembrane helix</keyword>
<evidence type="ECO:0000313" key="4">
    <source>
        <dbReference type="Proteomes" id="UP001642409"/>
    </source>
</evidence>
<dbReference type="Proteomes" id="UP001642409">
    <property type="component" value="Unassembled WGS sequence"/>
</dbReference>
<keyword evidence="1" id="KW-0472">Membrane</keyword>
<evidence type="ECO:0000256" key="1">
    <source>
        <dbReference type="SAM" id="Phobius"/>
    </source>
</evidence>
<dbReference type="AlphaFoldDB" id="A0AA86N9H4"/>
<reference evidence="2" key="1">
    <citation type="submission" date="2023-06" db="EMBL/GenBank/DDBJ databases">
        <authorList>
            <person name="Kurt Z."/>
        </authorList>
    </citation>
    <scope>NUCLEOTIDE SEQUENCE</scope>
</reference>
<name>A0AA86N9H4_9EUKA</name>
<reference evidence="3 4" key="2">
    <citation type="submission" date="2024-07" db="EMBL/GenBank/DDBJ databases">
        <authorList>
            <person name="Akdeniz Z."/>
        </authorList>
    </citation>
    <scope>NUCLEOTIDE SEQUENCE [LARGE SCALE GENOMIC DNA]</scope>
</reference>
<gene>
    <name evidence="2" type="ORF">HINF_LOCUS2920</name>
    <name evidence="3" type="ORF">HINF_LOCUS61032</name>
</gene>
<organism evidence="2">
    <name type="scientific">Hexamita inflata</name>
    <dbReference type="NCBI Taxonomy" id="28002"/>
    <lineage>
        <taxon>Eukaryota</taxon>
        <taxon>Metamonada</taxon>
        <taxon>Diplomonadida</taxon>
        <taxon>Hexamitidae</taxon>
        <taxon>Hexamitinae</taxon>
        <taxon>Hexamita</taxon>
    </lineage>
</organism>